<evidence type="ECO:0000256" key="1">
    <source>
        <dbReference type="SAM" id="MobiDB-lite"/>
    </source>
</evidence>
<proteinExistence type="predicted"/>
<comment type="caution">
    <text evidence="2">The sequence shown here is derived from an EMBL/GenBank/DDBJ whole genome shotgun (WGS) entry which is preliminary data.</text>
</comment>
<protein>
    <submittedName>
        <fullName evidence="2">Uncharacterized protein</fullName>
    </submittedName>
</protein>
<feature type="region of interest" description="Disordered" evidence="1">
    <location>
        <begin position="1"/>
        <end position="31"/>
    </location>
</feature>
<gene>
    <name evidence="2" type="ORF">B0H17DRAFT_1154106</name>
</gene>
<evidence type="ECO:0000313" key="3">
    <source>
        <dbReference type="Proteomes" id="UP001221757"/>
    </source>
</evidence>
<dbReference type="EMBL" id="JARKIE010001114">
    <property type="protein sequence ID" value="KAJ7606192.1"/>
    <property type="molecule type" value="Genomic_DNA"/>
</dbReference>
<accession>A0AAD7B0W0</accession>
<dbReference type="AlphaFoldDB" id="A0AAD7B0W0"/>
<sequence length="181" mass="20440">MRCGGGYTHTRKGSGALRGREERGEGRGQGRVQVRTSIASDSYFEFDLDFDPAALGSSFAEAVPWAHACRRAARGWGSPARRPTWRRPMRARISDGEVQRRNGGRVSREKEEGTCAVRMRRDPLAEVLLDADRIRRQYALRLLRPVYDTVISARLSEAAVALVTAEDERRRIWKDRDTPVA</sequence>
<name>A0AAD7B0W0_MYCRO</name>
<reference evidence="2" key="1">
    <citation type="submission" date="2023-03" db="EMBL/GenBank/DDBJ databases">
        <title>Massive genome expansion in bonnet fungi (Mycena s.s.) driven by repeated elements and novel gene families across ecological guilds.</title>
        <authorList>
            <consortium name="Lawrence Berkeley National Laboratory"/>
            <person name="Harder C.B."/>
            <person name="Miyauchi S."/>
            <person name="Viragh M."/>
            <person name="Kuo A."/>
            <person name="Thoen E."/>
            <person name="Andreopoulos B."/>
            <person name="Lu D."/>
            <person name="Skrede I."/>
            <person name="Drula E."/>
            <person name="Henrissat B."/>
            <person name="Morin E."/>
            <person name="Kohler A."/>
            <person name="Barry K."/>
            <person name="LaButti K."/>
            <person name="Morin E."/>
            <person name="Salamov A."/>
            <person name="Lipzen A."/>
            <person name="Mereny Z."/>
            <person name="Hegedus B."/>
            <person name="Baldrian P."/>
            <person name="Stursova M."/>
            <person name="Weitz H."/>
            <person name="Taylor A."/>
            <person name="Grigoriev I.V."/>
            <person name="Nagy L.G."/>
            <person name="Martin F."/>
            <person name="Kauserud H."/>
        </authorList>
    </citation>
    <scope>NUCLEOTIDE SEQUENCE</scope>
    <source>
        <strain evidence="2">CBHHK067</strain>
    </source>
</reference>
<keyword evidence="3" id="KW-1185">Reference proteome</keyword>
<feature type="compositionally biased region" description="Basic and acidic residues" evidence="1">
    <location>
        <begin position="18"/>
        <end position="28"/>
    </location>
</feature>
<organism evidence="2 3">
    <name type="scientific">Mycena rosella</name>
    <name type="common">Pink bonnet</name>
    <name type="synonym">Agaricus rosellus</name>
    <dbReference type="NCBI Taxonomy" id="1033263"/>
    <lineage>
        <taxon>Eukaryota</taxon>
        <taxon>Fungi</taxon>
        <taxon>Dikarya</taxon>
        <taxon>Basidiomycota</taxon>
        <taxon>Agaricomycotina</taxon>
        <taxon>Agaricomycetes</taxon>
        <taxon>Agaricomycetidae</taxon>
        <taxon>Agaricales</taxon>
        <taxon>Marasmiineae</taxon>
        <taxon>Mycenaceae</taxon>
        <taxon>Mycena</taxon>
    </lineage>
</organism>
<dbReference type="Proteomes" id="UP001221757">
    <property type="component" value="Unassembled WGS sequence"/>
</dbReference>
<evidence type="ECO:0000313" key="2">
    <source>
        <dbReference type="EMBL" id="KAJ7606192.1"/>
    </source>
</evidence>